<evidence type="ECO:0000256" key="2">
    <source>
        <dbReference type="ARBA" id="ARBA00022692"/>
    </source>
</evidence>
<feature type="compositionally biased region" description="Basic residues" evidence="6">
    <location>
        <begin position="439"/>
        <end position="451"/>
    </location>
</feature>
<dbReference type="PANTHER" id="PTHR30520:SF6">
    <property type="entry name" value="FORMATE_NITRATE FAMILY TRANSPORTER (EUROFUNG)"/>
    <property type="match status" value="1"/>
</dbReference>
<keyword evidence="9" id="KW-1185">Reference proteome</keyword>
<dbReference type="OrthoDB" id="4829at2759"/>
<evidence type="ECO:0008006" key="10">
    <source>
        <dbReference type="Google" id="ProtNLM"/>
    </source>
</evidence>
<feature type="transmembrane region" description="Helical" evidence="7">
    <location>
        <begin position="196"/>
        <end position="225"/>
    </location>
</feature>
<feature type="transmembrane region" description="Helical" evidence="7">
    <location>
        <begin position="32"/>
        <end position="54"/>
    </location>
</feature>
<feature type="region of interest" description="Disordered" evidence="6">
    <location>
        <begin position="393"/>
        <end position="469"/>
    </location>
</feature>
<feature type="region of interest" description="Disordered" evidence="6">
    <location>
        <begin position="350"/>
        <end position="375"/>
    </location>
</feature>
<keyword evidence="4 7" id="KW-0472">Membrane</keyword>
<keyword evidence="2 7" id="KW-0812">Transmembrane</keyword>
<feature type="compositionally biased region" description="Acidic residues" evidence="6">
    <location>
        <begin position="399"/>
        <end position="409"/>
    </location>
</feature>
<accession>G3B7C4</accession>
<dbReference type="RefSeq" id="XP_006688410.1">
    <property type="nucleotide sequence ID" value="XM_006688347.1"/>
</dbReference>
<gene>
    <name evidence="8" type="ORF">CANTEDRAFT_95131</name>
</gene>
<feature type="region of interest" description="Disordered" evidence="6">
    <location>
        <begin position="285"/>
        <end position="335"/>
    </location>
</feature>
<dbReference type="GO" id="GO:0015707">
    <property type="term" value="P:nitrite transport"/>
    <property type="evidence" value="ECO:0007669"/>
    <property type="project" value="TreeGrafter"/>
</dbReference>
<evidence type="ECO:0000256" key="5">
    <source>
        <dbReference type="ARBA" id="ARBA00049660"/>
    </source>
</evidence>
<name>G3B7C4_CANTC</name>
<evidence type="ECO:0000313" key="9">
    <source>
        <dbReference type="Proteomes" id="UP000000707"/>
    </source>
</evidence>
<dbReference type="Proteomes" id="UP000000707">
    <property type="component" value="Unassembled WGS sequence"/>
</dbReference>
<feature type="compositionally biased region" description="Low complexity" evidence="6">
    <location>
        <begin position="521"/>
        <end position="531"/>
    </location>
</feature>
<feature type="transmembrane region" description="Helical" evidence="7">
    <location>
        <begin position="165"/>
        <end position="184"/>
    </location>
</feature>
<dbReference type="InterPro" id="IPR000292">
    <property type="entry name" value="For/NO2_transpt"/>
</dbReference>
<protein>
    <recommendedName>
        <fullName evidence="10">Formate/nitrite transporter</fullName>
    </recommendedName>
</protein>
<comment type="subcellular location">
    <subcellularLocation>
        <location evidence="1">Membrane</location>
        <topology evidence="1">Multi-pass membrane protein</topology>
    </subcellularLocation>
</comment>
<dbReference type="HOGENOM" id="CLU_020549_1_0_1"/>
<feature type="compositionally biased region" description="Polar residues" evidence="6">
    <location>
        <begin position="313"/>
        <end position="326"/>
    </location>
</feature>
<dbReference type="GeneID" id="18250480"/>
<evidence type="ECO:0000256" key="4">
    <source>
        <dbReference type="ARBA" id="ARBA00023136"/>
    </source>
</evidence>
<evidence type="ECO:0000256" key="6">
    <source>
        <dbReference type="SAM" id="MobiDB-lite"/>
    </source>
</evidence>
<dbReference type="AlphaFoldDB" id="G3B7C4"/>
<organism evidence="9">
    <name type="scientific">Candida tenuis (strain ATCC 10573 / BCRC 21748 / CBS 615 / JCM 9827 / NBRC 10315 / NRRL Y-1498 / VKM Y-70)</name>
    <name type="common">Yeast</name>
    <name type="synonym">Yamadazyma tenuis</name>
    <dbReference type="NCBI Taxonomy" id="590646"/>
    <lineage>
        <taxon>Eukaryota</taxon>
        <taxon>Fungi</taxon>
        <taxon>Dikarya</taxon>
        <taxon>Ascomycota</taxon>
        <taxon>Saccharomycotina</taxon>
        <taxon>Pichiomycetes</taxon>
        <taxon>Debaryomycetaceae</taxon>
        <taxon>Yamadazyma</taxon>
    </lineage>
</organism>
<feature type="region of interest" description="Disordered" evidence="6">
    <location>
        <begin position="513"/>
        <end position="557"/>
    </location>
</feature>
<dbReference type="GO" id="GO:0005886">
    <property type="term" value="C:plasma membrane"/>
    <property type="evidence" value="ECO:0007669"/>
    <property type="project" value="TreeGrafter"/>
</dbReference>
<dbReference type="eggNOG" id="ENOG502QUGF">
    <property type="taxonomic scope" value="Eukaryota"/>
</dbReference>
<dbReference type="STRING" id="590646.G3B7C4"/>
<feature type="compositionally biased region" description="Basic residues" evidence="6">
    <location>
        <begin position="356"/>
        <end position="370"/>
    </location>
</feature>
<evidence type="ECO:0000313" key="8">
    <source>
        <dbReference type="EMBL" id="EGV62240.1"/>
    </source>
</evidence>
<dbReference type="Pfam" id="PF01226">
    <property type="entry name" value="Form_Nir_trans"/>
    <property type="match status" value="1"/>
</dbReference>
<dbReference type="Gene3D" id="1.20.1080.10">
    <property type="entry name" value="Glycerol uptake facilitator protein"/>
    <property type="match status" value="1"/>
</dbReference>
<reference evidence="8 9" key="1">
    <citation type="journal article" date="2011" name="Proc. Natl. Acad. Sci. U.S.A.">
        <title>Comparative genomics of xylose-fermenting fungi for enhanced biofuel production.</title>
        <authorList>
            <person name="Wohlbach D.J."/>
            <person name="Kuo A."/>
            <person name="Sato T.K."/>
            <person name="Potts K.M."/>
            <person name="Salamov A.A."/>
            <person name="LaButti K.M."/>
            <person name="Sun H."/>
            <person name="Clum A."/>
            <person name="Pangilinan J.L."/>
            <person name="Lindquist E.A."/>
            <person name="Lucas S."/>
            <person name="Lapidus A."/>
            <person name="Jin M."/>
            <person name="Gunawan C."/>
            <person name="Balan V."/>
            <person name="Dale B.E."/>
            <person name="Jeffries T.W."/>
            <person name="Zinkel R."/>
            <person name="Barry K.W."/>
            <person name="Grigoriev I.V."/>
            <person name="Gasch A.P."/>
        </authorList>
    </citation>
    <scope>NUCLEOTIDE SEQUENCE [LARGE SCALE GENOMIC DNA]</scope>
    <source>
        <strain evidence="9">ATCC 10573 / BCRC 21748 / CBS 615 / JCM 9827 / NBRC 10315 / NRRL Y-1498 / VKM Y-70</strain>
    </source>
</reference>
<dbReference type="PANTHER" id="PTHR30520">
    <property type="entry name" value="FORMATE TRANSPORTER-RELATED"/>
    <property type="match status" value="1"/>
</dbReference>
<feature type="transmembrane region" description="Helical" evidence="7">
    <location>
        <begin position="237"/>
        <end position="259"/>
    </location>
</feature>
<sequence>MADNSMYITTHEAALALVATAMKKARLRFDTLVVNSLIGGMLFSVGGMFHVIIYSKVSSTSSEIPLYADLMIAACYPLGLFYVVIMGAELFNSNILFYSVGVMRGAVSVVDLIISWLVSWWLNLAANIFVCYVICYFSTIFATEEVISGSRELLDYKASFMFHQTLIKAMAGNFYVALAVYLQIMAKPLHVKFILIFLPIFSFVGLGFTHSVADMFVLTMGLVNGSSHSVGEIAWKVFLPGALGNMIGGTFFGIVIPWYSHIYSVEQDQRLLNLPQYELRDEQPEINSDSRVVRERRRVSSAIIDEKPKTHSTDISGSTSVEQFSPPQGLYDDTSIVSDSSHARSLSRVATGASLHSRHTSLRSRSHSFRSPKNVFPVYGMGEPLERERTIASGKYEDAPEPMTDDGDVESERSAEFVGTRIKRILSRPPHTDLEHQRSHTKSVSSRRTKPTLRQYSISSQRSYRSNSSAYRNRMYNAGIPPSAMVNSDFVAGVASGTPSPSYTPVLAPATRVRRASTEPGSMGISGSGSIPKRTDSNVSPNHSSEDITDLSRLASL</sequence>
<feature type="compositionally biased region" description="Low complexity" evidence="6">
    <location>
        <begin position="456"/>
        <end position="469"/>
    </location>
</feature>
<dbReference type="EMBL" id="GL996527">
    <property type="protein sequence ID" value="EGV62240.1"/>
    <property type="molecule type" value="Genomic_DNA"/>
</dbReference>
<dbReference type="KEGG" id="cten:18250480"/>
<evidence type="ECO:0000256" key="7">
    <source>
        <dbReference type="SAM" id="Phobius"/>
    </source>
</evidence>
<dbReference type="InterPro" id="IPR023271">
    <property type="entry name" value="Aquaporin-like"/>
</dbReference>
<feature type="transmembrane region" description="Helical" evidence="7">
    <location>
        <begin position="66"/>
        <end position="88"/>
    </location>
</feature>
<dbReference type="GO" id="GO:0015513">
    <property type="term" value="F:high-affinity secondary active nitrite transmembrane transporter activity"/>
    <property type="evidence" value="ECO:0007669"/>
    <property type="project" value="TreeGrafter"/>
</dbReference>
<comment type="similarity">
    <text evidence="5">Belongs to the FNT transporter (TC 1.A.16) family.</text>
</comment>
<dbReference type="InterPro" id="IPR024002">
    <property type="entry name" value="For/NO2_transpt_CS"/>
</dbReference>
<evidence type="ECO:0000256" key="3">
    <source>
        <dbReference type="ARBA" id="ARBA00022989"/>
    </source>
</evidence>
<proteinExistence type="inferred from homology"/>
<dbReference type="PROSITE" id="PS01005">
    <property type="entry name" value="FORMATE_NITRITE_TP_1"/>
    <property type="match status" value="1"/>
</dbReference>
<keyword evidence="3 7" id="KW-1133">Transmembrane helix</keyword>
<evidence type="ECO:0000256" key="1">
    <source>
        <dbReference type="ARBA" id="ARBA00004141"/>
    </source>
</evidence>